<keyword evidence="3" id="KW-0378">Hydrolase</keyword>
<evidence type="ECO:0000256" key="7">
    <source>
        <dbReference type="SAM" id="SignalP"/>
    </source>
</evidence>
<proteinExistence type="inferred from homology"/>
<dbReference type="Pfam" id="PF00135">
    <property type="entry name" value="COesterase"/>
    <property type="match status" value="1"/>
</dbReference>
<dbReference type="PRINTS" id="PR00878">
    <property type="entry name" value="CHOLNESTRASE"/>
</dbReference>
<dbReference type="InterPro" id="IPR000997">
    <property type="entry name" value="Cholinesterase"/>
</dbReference>
<evidence type="ECO:0000256" key="3">
    <source>
        <dbReference type="ARBA" id="ARBA00022801"/>
    </source>
</evidence>
<feature type="region of interest" description="Disordered" evidence="6">
    <location>
        <begin position="657"/>
        <end position="689"/>
    </location>
</feature>
<feature type="compositionally biased region" description="Low complexity" evidence="6">
    <location>
        <begin position="777"/>
        <end position="789"/>
    </location>
</feature>
<dbReference type="PANTHER" id="PTHR43918:SF4">
    <property type="entry name" value="CARBOXYLIC ESTER HYDROLASE"/>
    <property type="match status" value="1"/>
</dbReference>
<comment type="similarity">
    <text evidence="1">Belongs to the type-B carboxylesterase/lipase family.</text>
</comment>
<gene>
    <name evidence="10" type="primary">LOC106053816</name>
</gene>
<dbReference type="OrthoDB" id="9000293at2759"/>
<organism evidence="9 10">
    <name type="scientific">Biomphalaria glabrata</name>
    <name type="common">Bloodfluke planorb</name>
    <name type="synonym">Freshwater snail</name>
    <dbReference type="NCBI Taxonomy" id="6526"/>
    <lineage>
        <taxon>Eukaryota</taxon>
        <taxon>Metazoa</taxon>
        <taxon>Spiralia</taxon>
        <taxon>Lophotrochozoa</taxon>
        <taxon>Mollusca</taxon>
        <taxon>Gastropoda</taxon>
        <taxon>Heterobranchia</taxon>
        <taxon>Euthyneura</taxon>
        <taxon>Panpulmonata</taxon>
        <taxon>Hygrophila</taxon>
        <taxon>Lymnaeoidea</taxon>
        <taxon>Planorbidae</taxon>
        <taxon>Biomphalaria</taxon>
    </lineage>
</organism>
<feature type="region of interest" description="Disordered" evidence="6">
    <location>
        <begin position="775"/>
        <end position="795"/>
    </location>
</feature>
<dbReference type="FunFam" id="3.40.50.1820:FF:000029">
    <property type="entry name" value="Acetylcholinesterase"/>
    <property type="match status" value="1"/>
</dbReference>
<feature type="chain" id="PRO_5040901782" evidence="7">
    <location>
        <begin position="30"/>
        <end position="844"/>
    </location>
</feature>
<keyword evidence="9" id="KW-1185">Reference proteome</keyword>
<evidence type="ECO:0000313" key="10">
    <source>
        <dbReference type="RefSeq" id="XP_055891469.1"/>
    </source>
</evidence>
<dbReference type="InterPro" id="IPR050654">
    <property type="entry name" value="AChE-related_enzymes"/>
</dbReference>
<feature type="active site" description="Charge relay system" evidence="5">
    <location>
        <position position="467"/>
    </location>
</feature>
<dbReference type="Proteomes" id="UP001165740">
    <property type="component" value="Chromosome 7"/>
</dbReference>
<sequence>MHTVKRQHMSLQLFLCLLEVFHLTDKGYASPVTVPVTLTTTLGDVVGVRQTTGATPVDTFYGIPYAQPPVGPLRFKPPVAPEPWDGAKCGLEKPNSCWQVVDTYFDNFWGANMWNPNTPRSEDCLYLNVWRPACDSGCQPKTIMVWIFGGGFFAGTSTLDVYNAAQLAARNDVIVVTIGFRIGIFGFLYLGNDSAPGNAGLLDQVMALKWVNDNAVNLGGSPDDITIFGESSGAVSVGFHLLSPLSKDLFKYAIMQSASPLAFWSLQDVEFASSRARKLARDLSCNLESASDVLTCLQAVIAEKIVNRTYEYSTEPYLDVAFGPVIDGNFLTDNPVSIIKRGEAKKTRVILGVNKNEGYYFEVYAHKDIFDPLNKNGTISETDYQTILTYLFNNDTAVIQEVKQKYPVDSNNSFSTNIDSITGDMFFKCPVVDFAELYSRHSDAVYMYSFEHRTSQTPWPEWMGVLHGYEIEVIFGLPLAAGSNYTEAEKGLSSLMMKLWTDFAKTGKPSPTDEDQWPEYKPDEQAYVAIDIGGLRTGHKLRDDQCPFMDNNAEETRNTTSLRNLENESNNSNPVLVLDVNESQNRSRIFSSELFTQENNENNSSQMFNYTLPNQEYNSSGPVKTNTNQNSGDITSVFTLENIEDNSSQVLNNTLSNLENNSSGPVKTNTNQNTGDITSQFIGENSEDNSSQVLNNTLLNQENISSGPMQRNTYQNDGDDLSQLFTQESHENASSQVLHNTLPIHEYSSNFSSPGITDNQENTRNFSSPFTFPNQENTVNSSSSVLTNNQENTENSSIPVLTTNQVNIENALSYLVDDIQGNIGNVSNQELPDTQLNQENSNFV</sequence>
<evidence type="ECO:0000256" key="5">
    <source>
        <dbReference type="PIRSR" id="PIRSR600997-1"/>
    </source>
</evidence>
<dbReference type="PANTHER" id="PTHR43918">
    <property type="entry name" value="ACETYLCHOLINESTERASE"/>
    <property type="match status" value="1"/>
</dbReference>
<reference evidence="10" key="1">
    <citation type="submission" date="2025-08" db="UniProtKB">
        <authorList>
            <consortium name="RefSeq"/>
        </authorList>
    </citation>
    <scope>IDENTIFICATION</scope>
</reference>
<evidence type="ECO:0000256" key="1">
    <source>
        <dbReference type="ARBA" id="ARBA00005964"/>
    </source>
</evidence>
<dbReference type="Gene3D" id="3.40.50.1820">
    <property type="entry name" value="alpha/beta hydrolase"/>
    <property type="match status" value="1"/>
</dbReference>
<dbReference type="SUPFAM" id="SSF53474">
    <property type="entry name" value="alpha/beta-Hydrolases"/>
    <property type="match status" value="1"/>
</dbReference>
<feature type="active site" description="Acyl-ester intermediate" evidence="5">
    <location>
        <position position="231"/>
    </location>
</feature>
<feature type="signal peptide" evidence="7">
    <location>
        <begin position="1"/>
        <end position="29"/>
    </location>
</feature>
<name>A0A9W3AW72_BIOGL</name>
<dbReference type="GeneID" id="106053816"/>
<evidence type="ECO:0000313" key="9">
    <source>
        <dbReference type="Proteomes" id="UP001165740"/>
    </source>
</evidence>
<dbReference type="GO" id="GO:0004104">
    <property type="term" value="F:cholinesterase activity"/>
    <property type="evidence" value="ECO:0007669"/>
    <property type="project" value="InterPro"/>
</dbReference>
<dbReference type="InterPro" id="IPR019819">
    <property type="entry name" value="Carboxylesterase_B_CS"/>
</dbReference>
<dbReference type="OMA" id="HDISCYL"/>
<accession>A0A9W3AW72</accession>
<keyword evidence="4" id="KW-1015">Disulfide bond</keyword>
<dbReference type="CDD" id="cd00312">
    <property type="entry name" value="Esterase_lipase"/>
    <property type="match status" value="1"/>
</dbReference>
<evidence type="ECO:0000256" key="4">
    <source>
        <dbReference type="ARBA" id="ARBA00023157"/>
    </source>
</evidence>
<dbReference type="PROSITE" id="PS00941">
    <property type="entry name" value="CARBOXYLESTERASE_B_2"/>
    <property type="match status" value="1"/>
</dbReference>
<evidence type="ECO:0000256" key="6">
    <source>
        <dbReference type="SAM" id="MobiDB-lite"/>
    </source>
</evidence>
<keyword evidence="2" id="KW-0719">Serine esterase</keyword>
<dbReference type="InterPro" id="IPR029058">
    <property type="entry name" value="AB_hydrolase_fold"/>
</dbReference>
<evidence type="ECO:0000259" key="8">
    <source>
        <dbReference type="Pfam" id="PF00135"/>
    </source>
</evidence>
<feature type="compositionally biased region" description="Polar residues" evidence="6">
    <location>
        <begin position="664"/>
        <end position="689"/>
    </location>
</feature>
<dbReference type="RefSeq" id="XP_055891469.1">
    <property type="nucleotide sequence ID" value="XM_056035494.1"/>
</dbReference>
<protein>
    <submittedName>
        <fullName evidence="10">Acetylcholinesterase-like</fullName>
    </submittedName>
</protein>
<feature type="active site" description="Charge relay system" evidence="5">
    <location>
        <position position="357"/>
    </location>
</feature>
<keyword evidence="7" id="KW-0732">Signal</keyword>
<evidence type="ECO:0000256" key="2">
    <source>
        <dbReference type="ARBA" id="ARBA00022487"/>
    </source>
</evidence>
<feature type="domain" description="Carboxylesterase type B" evidence="8">
    <location>
        <begin position="37"/>
        <end position="548"/>
    </location>
</feature>
<dbReference type="InterPro" id="IPR002018">
    <property type="entry name" value="CarbesteraseB"/>
</dbReference>
<dbReference type="AlphaFoldDB" id="A0A9W3AW72"/>